<evidence type="ECO:0000313" key="3">
    <source>
        <dbReference type="EMBL" id="WAP67344.1"/>
    </source>
</evidence>
<evidence type="ECO:0000256" key="1">
    <source>
        <dbReference type="ARBA" id="ARBA00022679"/>
    </source>
</evidence>
<dbReference type="InterPro" id="IPR011990">
    <property type="entry name" value="TPR-like_helical_dom_sf"/>
</dbReference>
<keyword evidence="1" id="KW-0808">Transferase</keyword>
<dbReference type="Gene3D" id="1.25.40.10">
    <property type="entry name" value="Tetratricopeptide repeat domain"/>
    <property type="match status" value="2"/>
</dbReference>
<dbReference type="InterPro" id="IPR026634">
    <property type="entry name" value="TPST-like"/>
</dbReference>
<keyword evidence="4" id="KW-1185">Reference proteome</keyword>
<organism evidence="3 4">
    <name type="scientific">Jiella pelagia</name>
    <dbReference type="NCBI Taxonomy" id="2986949"/>
    <lineage>
        <taxon>Bacteria</taxon>
        <taxon>Pseudomonadati</taxon>
        <taxon>Pseudomonadota</taxon>
        <taxon>Alphaproteobacteria</taxon>
        <taxon>Hyphomicrobiales</taxon>
        <taxon>Aurantimonadaceae</taxon>
        <taxon>Jiella</taxon>
    </lineage>
</organism>
<dbReference type="SMART" id="SM00028">
    <property type="entry name" value="TPR"/>
    <property type="match status" value="4"/>
</dbReference>
<keyword evidence="2" id="KW-0802">TPR repeat</keyword>
<dbReference type="Pfam" id="PF13181">
    <property type="entry name" value="TPR_8"/>
    <property type="match status" value="1"/>
</dbReference>
<dbReference type="InterPro" id="IPR027417">
    <property type="entry name" value="P-loop_NTPase"/>
</dbReference>
<dbReference type="PROSITE" id="PS50005">
    <property type="entry name" value="TPR"/>
    <property type="match status" value="1"/>
</dbReference>
<dbReference type="Pfam" id="PF13469">
    <property type="entry name" value="Sulfotransfer_3"/>
    <property type="match status" value="1"/>
</dbReference>
<gene>
    <name evidence="3" type="ORF">OH818_17535</name>
</gene>
<evidence type="ECO:0000256" key="2">
    <source>
        <dbReference type="PROSITE-ProRule" id="PRU00339"/>
    </source>
</evidence>
<dbReference type="Proteomes" id="UP001164020">
    <property type="component" value="Chromosome"/>
</dbReference>
<dbReference type="SUPFAM" id="SSF52540">
    <property type="entry name" value="P-loop containing nucleoside triphosphate hydrolases"/>
    <property type="match status" value="1"/>
</dbReference>
<dbReference type="EMBL" id="CP114029">
    <property type="protein sequence ID" value="WAP67344.1"/>
    <property type="molecule type" value="Genomic_DNA"/>
</dbReference>
<name>A0ABY7BV41_9HYPH</name>
<accession>A0ABY7BV41</accession>
<dbReference type="Gene3D" id="3.40.50.300">
    <property type="entry name" value="P-loop containing nucleotide triphosphate hydrolases"/>
    <property type="match status" value="1"/>
</dbReference>
<sequence length="579" mass="64299">MSQSRMSAERALRKVRTLARKGQFGDALALCSAELKRFPQEKRLVAEFDAIGRKIPADRLPLEVQVERLKVLFEEGGHAALIAWASRLAPHFPRFPVLPKMLGGSYQALERYDRAAGAYRLAALLTPNDAAVQRNVGAVLAKLSRHGEAVAAYDAAIRLDPSDYKTIGSRAISLGALSRQEEAMAAFEAAIALAPDDLALRHDQALAQLAFGDTAAASTSLSVIHERMPHHAESHFTLSRMRRYEQDDPHIAEMEALLARPGSSVEERVYLHFALGKAHDEAGDVDRAFGHFAAANLLKRELLPYDIEAQAKMFEDVGRGFEDFAPKLAGFTSNVALARRPIFVLGMPRSGTTLTEQILASHSKVRGGGEMRALRDAIQPQFRSLADGSEEEARQAVDKIRAAYGRALDEAGGAEPIVTDKMPANFIYAGFIPLIFPEASIVHLGRDRVATCWSNFRQFFADDSSGYVYDLSDLARYHRLHDEQMAFWNRMVPGAIQRLDYETLTDNQEAETRRLLAVCGLDFEPACLDFHNTKRRVETASRTQVQRPMYRGSSEEWRRYEAHLAPLVEALQAEWAAAA</sequence>
<proteinExistence type="predicted"/>
<dbReference type="InterPro" id="IPR019734">
    <property type="entry name" value="TPR_rpt"/>
</dbReference>
<feature type="repeat" description="TPR" evidence="2">
    <location>
        <begin position="130"/>
        <end position="163"/>
    </location>
</feature>
<reference evidence="3" key="1">
    <citation type="submission" date="2022-12" db="EMBL/GenBank/DDBJ databases">
        <title>Jiella pelagia sp. nov., isolated from phosphonate enriched culture of Northwest Pacific surface seawater.</title>
        <authorList>
            <person name="Shin D.Y."/>
            <person name="Hwang C.Y."/>
        </authorList>
    </citation>
    <scope>NUCLEOTIDE SEQUENCE</scope>
    <source>
        <strain evidence="3">HL-NP1</strain>
    </source>
</reference>
<dbReference type="SUPFAM" id="SSF48452">
    <property type="entry name" value="TPR-like"/>
    <property type="match status" value="1"/>
</dbReference>
<dbReference type="RefSeq" id="WP_268879800.1">
    <property type="nucleotide sequence ID" value="NZ_CP114029.1"/>
</dbReference>
<evidence type="ECO:0000313" key="4">
    <source>
        <dbReference type="Proteomes" id="UP001164020"/>
    </source>
</evidence>
<dbReference type="PANTHER" id="PTHR12788">
    <property type="entry name" value="PROTEIN-TYROSINE SULFOTRANSFERASE 2"/>
    <property type="match status" value="1"/>
</dbReference>
<protein>
    <submittedName>
        <fullName evidence="3">Sulfotransferase</fullName>
    </submittedName>
</protein>
<dbReference type="PANTHER" id="PTHR12788:SF10">
    <property type="entry name" value="PROTEIN-TYROSINE SULFOTRANSFERASE"/>
    <property type="match status" value="1"/>
</dbReference>